<evidence type="ECO:0008006" key="3">
    <source>
        <dbReference type="Google" id="ProtNLM"/>
    </source>
</evidence>
<keyword evidence="2" id="KW-1185">Reference proteome</keyword>
<gene>
    <name evidence="1" type="ORF">PFISCL1PPCAC_13338</name>
</gene>
<protein>
    <recommendedName>
        <fullName evidence="3">F-box associated domain-containing protein</fullName>
    </recommendedName>
</protein>
<proteinExistence type="predicted"/>
<sequence>MIATRINRSECADLSRLLEYWAFPDSGTFVCSVGSHYDLSDPSKIVPLELSDGPLRYNFPLFPSKIDGFPYAHSMTNFVAVRGYAIGFSEGKLWALDLAKRTWSLFPVIEPSPPDNQNKQRTTTRHDRVALGRDGIITLIQYISTPSSARFIDIHYKMEKPSRGLSRLFNMLRAQPSPVAATTGDNNGNVYIPPDDLASTTPDNAATVYLTPNARASNEAPIVPTRDFIGQYLFRGLVAPNQQCRNLSVMHRPRQLWKRPRTTSVLEYHRQSTRCPSSSSGLQ</sequence>
<organism evidence="1 2">
    <name type="scientific">Pristionchus fissidentatus</name>
    <dbReference type="NCBI Taxonomy" id="1538716"/>
    <lineage>
        <taxon>Eukaryota</taxon>
        <taxon>Metazoa</taxon>
        <taxon>Ecdysozoa</taxon>
        <taxon>Nematoda</taxon>
        <taxon>Chromadorea</taxon>
        <taxon>Rhabditida</taxon>
        <taxon>Rhabditina</taxon>
        <taxon>Diplogasteromorpha</taxon>
        <taxon>Diplogasteroidea</taxon>
        <taxon>Neodiplogasteridae</taxon>
        <taxon>Pristionchus</taxon>
    </lineage>
</organism>
<name>A0AAV5VU32_9BILA</name>
<reference evidence="1" key="1">
    <citation type="submission" date="2023-10" db="EMBL/GenBank/DDBJ databases">
        <title>Genome assembly of Pristionchus species.</title>
        <authorList>
            <person name="Yoshida K."/>
            <person name="Sommer R.J."/>
        </authorList>
    </citation>
    <scope>NUCLEOTIDE SEQUENCE</scope>
    <source>
        <strain evidence="1">RS5133</strain>
    </source>
</reference>
<evidence type="ECO:0000313" key="1">
    <source>
        <dbReference type="EMBL" id="GMT22041.1"/>
    </source>
</evidence>
<dbReference type="EMBL" id="BTSY01000004">
    <property type="protein sequence ID" value="GMT22041.1"/>
    <property type="molecule type" value="Genomic_DNA"/>
</dbReference>
<dbReference type="Proteomes" id="UP001432322">
    <property type="component" value="Unassembled WGS sequence"/>
</dbReference>
<dbReference type="AlphaFoldDB" id="A0AAV5VU32"/>
<comment type="caution">
    <text evidence="1">The sequence shown here is derived from an EMBL/GenBank/DDBJ whole genome shotgun (WGS) entry which is preliminary data.</text>
</comment>
<accession>A0AAV5VU32</accession>
<evidence type="ECO:0000313" key="2">
    <source>
        <dbReference type="Proteomes" id="UP001432322"/>
    </source>
</evidence>